<reference evidence="2 3" key="1">
    <citation type="submission" date="2018-07" db="EMBL/GenBank/DDBJ databases">
        <title>Genome assembly of strain KB82.</title>
        <authorList>
            <person name="Kukolya J."/>
            <person name="Horvath B."/>
            <person name="Nagy I."/>
            <person name="Toth A."/>
        </authorList>
    </citation>
    <scope>NUCLEOTIDE SEQUENCE [LARGE SCALE GENOMIC DNA]</scope>
    <source>
        <strain evidence="2 3">Kb82</strain>
    </source>
</reference>
<dbReference type="InterPro" id="IPR037883">
    <property type="entry name" value="Knr4/Smi1-like_sf"/>
</dbReference>
<protein>
    <submittedName>
        <fullName evidence="2">SMI1/KNR4 family protein</fullName>
    </submittedName>
</protein>
<evidence type="ECO:0000259" key="1">
    <source>
        <dbReference type="SMART" id="SM00860"/>
    </source>
</evidence>
<feature type="domain" description="Knr4/Smi1-like" evidence="1">
    <location>
        <begin position="22"/>
        <end position="124"/>
    </location>
</feature>
<dbReference type="Proteomes" id="UP000640614">
    <property type="component" value="Unassembled WGS sequence"/>
</dbReference>
<accession>A0ABR9THZ4</accession>
<dbReference type="RefSeq" id="WP_193845639.1">
    <property type="nucleotide sequence ID" value="NZ_PRDM01000001.1"/>
</dbReference>
<keyword evidence="3" id="KW-1185">Reference proteome</keyword>
<proteinExistence type="predicted"/>
<dbReference type="InterPro" id="IPR018958">
    <property type="entry name" value="Knr4/Smi1-like_dom"/>
</dbReference>
<comment type="caution">
    <text evidence="2">The sequence shown here is derived from an EMBL/GenBank/DDBJ whole genome shotgun (WGS) entry which is preliminary data.</text>
</comment>
<dbReference type="EMBL" id="PRDM01000001">
    <property type="protein sequence ID" value="MBE8724662.1"/>
    <property type="molecule type" value="Genomic_DNA"/>
</dbReference>
<dbReference type="SMART" id="SM00860">
    <property type="entry name" value="SMI1_KNR4"/>
    <property type="match status" value="1"/>
</dbReference>
<sequence length="133" mass="15767">MENLYEKTIAIWSQTDLKLNEGISLDLISQMESKLDFKFPEDFKAFYQKVNGFVDFEWNKDMFSLWSLERIYEECKSDQNSNYIPFCDYLINSHAIGYMRNADGIFINTINEKICETFDEFIGLLSINSEKLY</sequence>
<name>A0ABR9THZ4_9FLAO</name>
<gene>
    <name evidence="2" type="ORF">C4F50_06830</name>
</gene>
<dbReference type="SUPFAM" id="SSF160631">
    <property type="entry name" value="SMI1/KNR4-like"/>
    <property type="match status" value="1"/>
</dbReference>
<evidence type="ECO:0000313" key="2">
    <source>
        <dbReference type="EMBL" id="MBE8724662.1"/>
    </source>
</evidence>
<dbReference type="Gene3D" id="3.40.1580.10">
    <property type="entry name" value="SMI1/KNR4-like"/>
    <property type="match status" value="1"/>
</dbReference>
<dbReference type="Pfam" id="PF09346">
    <property type="entry name" value="SMI1_KNR4"/>
    <property type="match status" value="1"/>
</dbReference>
<evidence type="ECO:0000313" key="3">
    <source>
        <dbReference type="Proteomes" id="UP000640614"/>
    </source>
</evidence>
<organism evidence="2 3">
    <name type="scientific">Flavobacterium hungaricum</name>
    <dbReference type="NCBI Taxonomy" id="2082725"/>
    <lineage>
        <taxon>Bacteria</taxon>
        <taxon>Pseudomonadati</taxon>
        <taxon>Bacteroidota</taxon>
        <taxon>Flavobacteriia</taxon>
        <taxon>Flavobacteriales</taxon>
        <taxon>Flavobacteriaceae</taxon>
        <taxon>Flavobacterium</taxon>
    </lineage>
</organism>